<dbReference type="Pfam" id="PF13531">
    <property type="entry name" value="SBP_bac_11"/>
    <property type="match status" value="1"/>
</dbReference>
<organism evidence="1 2">
    <name type="scientific">Streptomyces xanthochromogenes</name>
    <dbReference type="NCBI Taxonomy" id="67384"/>
    <lineage>
        <taxon>Bacteria</taxon>
        <taxon>Bacillati</taxon>
        <taxon>Actinomycetota</taxon>
        <taxon>Actinomycetes</taxon>
        <taxon>Kitasatosporales</taxon>
        <taxon>Streptomycetaceae</taxon>
        <taxon>Streptomyces</taxon>
    </lineage>
</organism>
<dbReference type="RefSeq" id="WP_229892776.1">
    <property type="nucleotide sequence ID" value="NZ_BMUU01000006.1"/>
</dbReference>
<accession>A0ABQ3A9V9</accession>
<protein>
    <submittedName>
        <fullName evidence="1">Molybdate ABC transporter substrate-binding protein</fullName>
    </submittedName>
</protein>
<gene>
    <name evidence="1" type="ORF">GCM10010326_40180</name>
</gene>
<evidence type="ECO:0000313" key="1">
    <source>
        <dbReference type="EMBL" id="GGY41977.1"/>
    </source>
</evidence>
<dbReference type="PANTHER" id="PTHR30632">
    <property type="entry name" value="MOLYBDATE-BINDING PERIPLASMIC PROTEIN"/>
    <property type="match status" value="1"/>
</dbReference>
<dbReference type="SUPFAM" id="SSF53850">
    <property type="entry name" value="Periplasmic binding protein-like II"/>
    <property type="match status" value="1"/>
</dbReference>
<reference evidence="2" key="1">
    <citation type="journal article" date="2019" name="Int. J. Syst. Evol. Microbiol.">
        <title>The Global Catalogue of Microorganisms (GCM) 10K type strain sequencing project: providing services to taxonomists for standard genome sequencing and annotation.</title>
        <authorList>
            <consortium name="The Broad Institute Genomics Platform"/>
            <consortium name="The Broad Institute Genome Sequencing Center for Infectious Disease"/>
            <person name="Wu L."/>
            <person name="Ma J."/>
        </authorList>
    </citation>
    <scope>NUCLEOTIDE SEQUENCE [LARGE SCALE GENOMIC DNA]</scope>
    <source>
        <strain evidence="2">JCM 4594</strain>
    </source>
</reference>
<name>A0ABQ3A9V9_9ACTN</name>
<dbReference type="Proteomes" id="UP000600946">
    <property type="component" value="Unassembled WGS sequence"/>
</dbReference>
<sequence length="252" mass="26607">MRDSIRPADSAKPQNGPARQSVTLFSALAVRKALDEVVLPDFTRRTGVAVNAVFDPTVQLVRRIDTGDPFDVLIGVTDSFHPLIERGLLDPATRTSLARTGVGLAVPFGAPRPDISTRSALVATLRAARSVAYSRTGASGLYFAQLLDDLGIAEEINARATIIEKGFIAEAVVDGRADIAVQQLSELLFVPRADIAGPLPEEVQHYSHFSAILSTGSAGSTAARSLLAHLRGPLAAEAYADTLLEAVAEGRG</sequence>
<evidence type="ECO:0000313" key="2">
    <source>
        <dbReference type="Proteomes" id="UP000600946"/>
    </source>
</evidence>
<proteinExistence type="predicted"/>
<dbReference type="Gene3D" id="3.40.190.10">
    <property type="entry name" value="Periplasmic binding protein-like II"/>
    <property type="match status" value="2"/>
</dbReference>
<keyword evidence="2" id="KW-1185">Reference proteome</keyword>
<dbReference type="InterPro" id="IPR050682">
    <property type="entry name" value="ModA/WtpA"/>
</dbReference>
<dbReference type="GeneID" id="96291958"/>
<comment type="caution">
    <text evidence="1">The sequence shown here is derived from an EMBL/GenBank/DDBJ whole genome shotgun (WGS) entry which is preliminary data.</text>
</comment>
<dbReference type="EMBL" id="BMUU01000006">
    <property type="protein sequence ID" value="GGY41977.1"/>
    <property type="molecule type" value="Genomic_DNA"/>
</dbReference>
<dbReference type="PANTHER" id="PTHR30632:SF11">
    <property type="entry name" value="BLR4797 PROTEIN"/>
    <property type="match status" value="1"/>
</dbReference>